<evidence type="ECO:0000313" key="1">
    <source>
        <dbReference type="EMBL" id="CAG8801313.1"/>
    </source>
</evidence>
<reference evidence="1" key="1">
    <citation type="submission" date="2021-06" db="EMBL/GenBank/DDBJ databases">
        <authorList>
            <person name="Kallberg Y."/>
            <person name="Tangrot J."/>
            <person name="Rosling A."/>
        </authorList>
    </citation>
    <scope>NUCLEOTIDE SEQUENCE</scope>
    <source>
        <strain evidence="1">FL966</strain>
    </source>
</reference>
<feature type="non-terminal residue" evidence="1">
    <location>
        <position position="1"/>
    </location>
</feature>
<organism evidence="1 2">
    <name type="scientific">Cetraspora pellucida</name>
    <dbReference type="NCBI Taxonomy" id="1433469"/>
    <lineage>
        <taxon>Eukaryota</taxon>
        <taxon>Fungi</taxon>
        <taxon>Fungi incertae sedis</taxon>
        <taxon>Mucoromycota</taxon>
        <taxon>Glomeromycotina</taxon>
        <taxon>Glomeromycetes</taxon>
        <taxon>Diversisporales</taxon>
        <taxon>Gigasporaceae</taxon>
        <taxon>Cetraspora</taxon>
    </lineage>
</organism>
<comment type="caution">
    <text evidence="1">The sequence shown here is derived from an EMBL/GenBank/DDBJ whole genome shotgun (WGS) entry which is preliminary data.</text>
</comment>
<sequence>VIDVKSASEDETITSSTISKTDLSLNKNFISTKQNQKFLTSYVSYSLSSKDKEHFENLILCMIVSNCLSFIFMKNQKTQDVFNYIAPVLKLSNRHAINKIGVIAVFNGWMNIKQKHLFGIVLITSQGKALHQLRVEYPNKVFMPYMAHQMNLVFSDIFKVSDIFNASSKKTICIKKHSEVKKDKQQYKQIHAITFIQQELTESFSFKSNNIENKLLDSNNSLTQLSKTLEMNDNVVDNIEENWLCIVENLIGLLNSKNQLNNSEIVDSEPLEFELHKHITYPVDNLSAKW</sequence>
<accession>A0A9N9P3Z5</accession>
<dbReference type="OrthoDB" id="2436760at2759"/>
<proteinExistence type="predicted"/>
<evidence type="ECO:0000313" key="2">
    <source>
        <dbReference type="Proteomes" id="UP000789759"/>
    </source>
</evidence>
<name>A0A9N9P3Z5_9GLOM</name>
<dbReference type="Proteomes" id="UP000789759">
    <property type="component" value="Unassembled WGS sequence"/>
</dbReference>
<dbReference type="EMBL" id="CAJVQA010031428">
    <property type="protein sequence ID" value="CAG8801313.1"/>
    <property type="molecule type" value="Genomic_DNA"/>
</dbReference>
<feature type="non-terminal residue" evidence="1">
    <location>
        <position position="290"/>
    </location>
</feature>
<keyword evidence="2" id="KW-1185">Reference proteome</keyword>
<protein>
    <submittedName>
        <fullName evidence="1">10611_t:CDS:1</fullName>
    </submittedName>
</protein>
<gene>
    <name evidence="1" type="ORF">CPELLU_LOCUS17733</name>
</gene>
<dbReference type="AlphaFoldDB" id="A0A9N9P3Z5"/>